<reference evidence="2 3" key="1">
    <citation type="journal article" date="2013" name="Genome Announc.">
        <title>Draft Genome Sequence of the Hydrogen- and Ethanol-Producing Bacterium Clostridium intestinale Strain URNW.</title>
        <authorList>
            <person name="Lal S."/>
            <person name="Ramachandran U."/>
            <person name="Zhang X."/>
            <person name="Sparling R."/>
            <person name="Levin D.B."/>
        </authorList>
    </citation>
    <scope>NUCLEOTIDE SEQUENCE [LARGE SCALE GENOMIC DNA]</scope>
    <source>
        <strain evidence="2 3">URNW</strain>
    </source>
</reference>
<protein>
    <recommendedName>
        <fullName evidence="4">DUF998 domain-containing protein</fullName>
    </recommendedName>
</protein>
<dbReference type="PATRIC" id="fig|1294142.3.peg.2234"/>
<dbReference type="EMBL" id="APJA01000012">
    <property type="protein sequence ID" value="ERK30435.1"/>
    <property type="molecule type" value="Genomic_DNA"/>
</dbReference>
<dbReference type="AlphaFoldDB" id="U2PVG2"/>
<sequence length="220" mass="24191">MINYKIRLVKKIGTICGMLSSMVYILHVFLGANLWGEYSSIKQPISDLTGEGAPNAELLRIFTGIYGVLAIFFAVTLYLSLSKYVNIPSKIGMVLLIIMEISSFLGYSLFPLDDISAGMTFQNLMHIIVTAIVVITTIGSTFFIGIGFRKIENMRTLGAFIILCGGIITISGASTGIVISNSIPILGLIERINIFTVQLMIFILSLFLAKNNKFLWDGSW</sequence>
<evidence type="ECO:0008006" key="4">
    <source>
        <dbReference type="Google" id="ProtNLM"/>
    </source>
</evidence>
<dbReference type="InterPro" id="IPR009339">
    <property type="entry name" value="DUF998"/>
</dbReference>
<keyword evidence="1" id="KW-1133">Transmembrane helix</keyword>
<keyword evidence="3" id="KW-1185">Reference proteome</keyword>
<evidence type="ECO:0000256" key="1">
    <source>
        <dbReference type="SAM" id="Phobius"/>
    </source>
</evidence>
<feature type="transmembrane region" description="Helical" evidence="1">
    <location>
        <begin position="192"/>
        <end position="209"/>
    </location>
</feature>
<feature type="transmembrane region" description="Helical" evidence="1">
    <location>
        <begin position="91"/>
        <end position="112"/>
    </location>
</feature>
<dbReference type="RefSeq" id="WP_021802174.1">
    <property type="nucleotide sequence ID" value="NZ_KI273145.1"/>
</dbReference>
<name>U2PVG2_9CLOT</name>
<dbReference type="Proteomes" id="UP000016721">
    <property type="component" value="Unassembled WGS sequence"/>
</dbReference>
<keyword evidence="1" id="KW-0812">Transmembrane</keyword>
<proteinExistence type="predicted"/>
<accession>U2PVG2</accession>
<gene>
    <name evidence="2" type="ORF">CINTURNW_2175</name>
</gene>
<evidence type="ECO:0000313" key="3">
    <source>
        <dbReference type="Proteomes" id="UP000016721"/>
    </source>
</evidence>
<dbReference type="eggNOG" id="ENOG502ZT28">
    <property type="taxonomic scope" value="Bacteria"/>
</dbReference>
<feature type="transmembrane region" description="Helical" evidence="1">
    <location>
        <begin position="160"/>
        <end position="180"/>
    </location>
</feature>
<organism evidence="2 3">
    <name type="scientific">Clostridium intestinale URNW</name>
    <dbReference type="NCBI Taxonomy" id="1294142"/>
    <lineage>
        <taxon>Bacteria</taxon>
        <taxon>Bacillati</taxon>
        <taxon>Bacillota</taxon>
        <taxon>Clostridia</taxon>
        <taxon>Eubacteriales</taxon>
        <taxon>Clostridiaceae</taxon>
        <taxon>Clostridium</taxon>
    </lineage>
</organism>
<dbReference type="Pfam" id="PF06197">
    <property type="entry name" value="DUF998"/>
    <property type="match status" value="1"/>
</dbReference>
<feature type="transmembrane region" description="Helical" evidence="1">
    <location>
        <begin position="58"/>
        <end position="79"/>
    </location>
</feature>
<feature type="transmembrane region" description="Helical" evidence="1">
    <location>
        <begin position="12"/>
        <end position="30"/>
    </location>
</feature>
<comment type="caution">
    <text evidence="2">The sequence shown here is derived from an EMBL/GenBank/DDBJ whole genome shotgun (WGS) entry which is preliminary data.</text>
</comment>
<feature type="transmembrane region" description="Helical" evidence="1">
    <location>
        <begin position="124"/>
        <end position="148"/>
    </location>
</feature>
<dbReference type="HOGENOM" id="CLU_112363_0_0_9"/>
<keyword evidence="1" id="KW-0472">Membrane</keyword>
<evidence type="ECO:0000313" key="2">
    <source>
        <dbReference type="EMBL" id="ERK30435.1"/>
    </source>
</evidence>